<proteinExistence type="predicted"/>
<feature type="chain" id="PRO_5042974604" evidence="1">
    <location>
        <begin position="24"/>
        <end position="707"/>
    </location>
</feature>
<dbReference type="Proteomes" id="UP001301769">
    <property type="component" value="Unassembled WGS sequence"/>
</dbReference>
<accession>A0AAN7B6W5</accession>
<gene>
    <name evidence="2" type="ORF">QBC37DRAFT_375155</name>
</gene>
<reference evidence="2" key="1">
    <citation type="journal article" date="2023" name="Mol. Phylogenet. Evol.">
        <title>Genome-scale phylogeny and comparative genomics of the fungal order Sordariales.</title>
        <authorList>
            <person name="Hensen N."/>
            <person name="Bonometti L."/>
            <person name="Westerberg I."/>
            <person name="Brannstrom I.O."/>
            <person name="Guillou S."/>
            <person name="Cros-Aarteil S."/>
            <person name="Calhoun S."/>
            <person name="Haridas S."/>
            <person name="Kuo A."/>
            <person name="Mondo S."/>
            <person name="Pangilinan J."/>
            <person name="Riley R."/>
            <person name="LaButti K."/>
            <person name="Andreopoulos B."/>
            <person name="Lipzen A."/>
            <person name="Chen C."/>
            <person name="Yan M."/>
            <person name="Daum C."/>
            <person name="Ng V."/>
            <person name="Clum A."/>
            <person name="Steindorff A."/>
            <person name="Ohm R.A."/>
            <person name="Martin F."/>
            <person name="Silar P."/>
            <person name="Natvig D.O."/>
            <person name="Lalanne C."/>
            <person name="Gautier V."/>
            <person name="Ament-Velasquez S.L."/>
            <person name="Kruys A."/>
            <person name="Hutchinson M.I."/>
            <person name="Powell A.J."/>
            <person name="Barry K."/>
            <person name="Miller A.N."/>
            <person name="Grigoriev I.V."/>
            <person name="Debuchy R."/>
            <person name="Gladieux P."/>
            <person name="Hiltunen Thoren M."/>
            <person name="Johannesson H."/>
        </authorList>
    </citation>
    <scope>NUCLEOTIDE SEQUENCE</scope>
    <source>
        <strain evidence="2">PSN293</strain>
    </source>
</reference>
<evidence type="ECO:0000313" key="3">
    <source>
        <dbReference type="Proteomes" id="UP001301769"/>
    </source>
</evidence>
<keyword evidence="1" id="KW-0732">Signal</keyword>
<organism evidence="2 3">
    <name type="scientific">Rhypophila decipiens</name>
    <dbReference type="NCBI Taxonomy" id="261697"/>
    <lineage>
        <taxon>Eukaryota</taxon>
        <taxon>Fungi</taxon>
        <taxon>Dikarya</taxon>
        <taxon>Ascomycota</taxon>
        <taxon>Pezizomycotina</taxon>
        <taxon>Sordariomycetes</taxon>
        <taxon>Sordariomycetidae</taxon>
        <taxon>Sordariales</taxon>
        <taxon>Naviculisporaceae</taxon>
        <taxon>Rhypophila</taxon>
    </lineage>
</organism>
<feature type="signal peptide" evidence="1">
    <location>
        <begin position="1"/>
        <end position="23"/>
    </location>
</feature>
<dbReference type="EMBL" id="MU858130">
    <property type="protein sequence ID" value="KAK4212287.1"/>
    <property type="molecule type" value="Genomic_DNA"/>
</dbReference>
<keyword evidence="3" id="KW-1185">Reference proteome</keyword>
<name>A0AAN7B6W5_9PEZI</name>
<evidence type="ECO:0000256" key="1">
    <source>
        <dbReference type="SAM" id="SignalP"/>
    </source>
</evidence>
<comment type="caution">
    <text evidence="2">The sequence shown here is derived from an EMBL/GenBank/DDBJ whole genome shotgun (WGS) entry which is preliminary data.</text>
</comment>
<sequence>MRSHEGVFATLAMLLAVARFGSAECPQPMITPPPRLIPRQIIPGLPPGEVGHQTAPSRVLEAERDHRRAHQWKDPFITWIQVSTTTIAQPETTDLVLTATKGVSVLKNANGGFNILMSPGVKSKIELLAKNVPPCPAAARRLKYIKRQGPSSFVRPLTDQVWREDEGYESGSEVPGPEQGYEGEGFPEVGNSGPYHQDDEGFVEIEGEGTSEFIIFSTPEQAAEIQAELDAAIATGQGLTRVELLATAGTVTAGSFLSVIYLYLQDNANLLIPAITIPKENVHKLTRPKQDDGDKLTTVQSSSASCPTATEVPQCSAGCKATSTIINPQETNVVDWGSNKGCSCNPLEQINADPLLPYHLAFRHGLFPELSGPRPEAKCAPPLTPVASEFFGKIAGAFCANHFSRDKPSGAGLAFDIFGNLIPDRRRDLIPPISWSQQQLEQELRNATTTTDNSNHHITARAPPERPETYSKYRFGLHWHPKTGGKCRGVKEKDLCMSAFRQLQKSVCGTNSGGSTNDRLYKDASMDVGCGEMGWSITAQDDIPQRPEVGPQKCYRPYPHSDVVGKSVQVRARDICNRWKNDLKGKTLLNKDSAPLTGFSKAFVNTNERYSVTWAQGCDVVKEQELEFPATWGGGLTRGFLVPSLFTITGRTVSTLSVSMLTSESSDCLDIFLSITGNNKGGGGWRQVGCLRYEFHADSNRFTGDIM</sequence>
<reference evidence="2" key="2">
    <citation type="submission" date="2023-05" db="EMBL/GenBank/DDBJ databases">
        <authorList>
            <consortium name="Lawrence Berkeley National Laboratory"/>
            <person name="Steindorff A."/>
            <person name="Hensen N."/>
            <person name="Bonometti L."/>
            <person name="Westerberg I."/>
            <person name="Brannstrom I.O."/>
            <person name="Guillou S."/>
            <person name="Cros-Aarteil S."/>
            <person name="Calhoun S."/>
            <person name="Haridas S."/>
            <person name="Kuo A."/>
            <person name="Mondo S."/>
            <person name="Pangilinan J."/>
            <person name="Riley R."/>
            <person name="Labutti K."/>
            <person name="Andreopoulos B."/>
            <person name="Lipzen A."/>
            <person name="Chen C."/>
            <person name="Yanf M."/>
            <person name="Daum C."/>
            <person name="Ng V."/>
            <person name="Clum A."/>
            <person name="Ohm R."/>
            <person name="Martin F."/>
            <person name="Silar P."/>
            <person name="Natvig D."/>
            <person name="Lalanne C."/>
            <person name="Gautier V."/>
            <person name="Ament-Velasquez S.L."/>
            <person name="Kruys A."/>
            <person name="Hutchinson M.I."/>
            <person name="Powell A.J."/>
            <person name="Barry K."/>
            <person name="Miller A.N."/>
            <person name="Grigoriev I.V."/>
            <person name="Debuchy R."/>
            <person name="Gladieux P."/>
            <person name="Thoren M.H."/>
            <person name="Johannesson H."/>
        </authorList>
    </citation>
    <scope>NUCLEOTIDE SEQUENCE</scope>
    <source>
        <strain evidence="2">PSN293</strain>
    </source>
</reference>
<evidence type="ECO:0000313" key="2">
    <source>
        <dbReference type="EMBL" id="KAK4212287.1"/>
    </source>
</evidence>
<protein>
    <submittedName>
        <fullName evidence="2">Uncharacterized protein</fullName>
    </submittedName>
</protein>
<dbReference type="AlphaFoldDB" id="A0AAN7B6W5"/>